<dbReference type="SUPFAM" id="SSF141000">
    <property type="entry name" value="Glu-tRNAGln amidotransferase C subunit"/>
    <property type="match status" value="1"/>
</dbReference>
<keyword evidence="2" id="KW-1185">Reference proteome</keyword>
<proteinExistence type="predicted"/>
<dbReference type="EMBL" id="CP002628">
    <property type="protein sequence ID" value="AEB07537.1"/>
    <property type="molecule type" value="Genomic_DNA"/>
</dbReference>
<dbReference type="OrthoDB" id="5295223at2"/>
<dbReference type="GO" id="GO:0016874">
    <property type="term" value="F:ligase activity"/>
    <property type="evidence" value="ECO:0007669"/>
    <property type="project" value="UniProtKB-KW"/>
</dbReference>
<protein>
    <submittedName>
        <fullName evidence="1">Aspartyl/glutamyl-tRNA(Asn/Gln) amidotransferase subunit C</fullName>
        <ecNumber evidence="1">6.3.5.-</ecNumber>
    </submittedName>
</protein>
<dbReference type="Proteomes" id="UP000006851">
    <property type="component" value="Chromosome"/>
</dbReference>
<name>F2NAT1_CORGP</name>
<dbReference type="InterPro" id="IPR036113">
    <property type="entry name" value="Asp/Glu-ADT_sf_sub_c"/>
</dbReference>
<evidence type="ECO:0000313" key="2">
    <source>
        <dbReference type="Proteomes" id="UP000006851"/>
    </source>
</evidence>
<dbReference type="EC" id="6.3.5.-" evidence="1"/>
<keyword evidence="1" id="KW-0436">Ligase</keyword>
<dbReference type="HOGENOM" id="CLU_105899_1_0_11"/>
<accession>F2NAT1</accession>
<organism evidence="1 2">
    <name type="scientific">Coriobacterium glomerans (strain ATCC 49209 / DSM 20642 / JCM 10262 / PW2)</name>
    <dbReference type="NCBI Taxonomy" id="700015"/>
    <lineage>
        <taxon>Bacteria</taxon>
        <taxon>Bacillati</taxon>
        <taxon>Actinomycetota</taxon>
        <taxon>Coriobacteriia</taxon>
        <taxon>Coriobacteriales</taxon>
        <taxon>Coriobacteriaceae</taxon>
        <taxon>Coriobacterium</taxon>
    </lineage>
</organism>
<dbReference type="STRING" id="700015.Corgl_1437"/>
<dbReference type="Pfam" id="PF02686">
    <property type="entry name" value="GatC"/>
    <property type="match status" value="1"/>
</dbReference>
<dbReference type="AlphaFoldDB" id="F2NAT1"/>
<dbReference type="GO" id="GO:0006450">
    <property type="term" value="P:regulation of translational fidelity"/>
    <property type="evidence" value="ECO:0007669"/>
    <property type="project" value="InterPro"/>
</dbReference>
<gene>
    <name evidence="1" type="ordered locus">Corgl_1437</name>
</gene>
<dbReference type="eggNOG" id="COG0721">
    <property type="taxonomic scope" value="Bacteria"/>
</dbReference>
<dbReference type="RefSeq" id="WP_013709279.1">
    <property type="nucleotide sequence ID" value="NC_015389.1"/>
</dbReference>
<sequence length="103" mass="11456">MAFSVKDVQDISGYVCIDLDRDELVEMRDYLNEAIDLLEPILEYDTSDVEPTFYPIGDLSNVVREDAIASARSLSIEEALANAASTRGRSFLIPQILGGEQDR</sequence>
<reference evidence="2" key="1">
    <citation type="journal article" date="2013" name="Stand. Genomic Sci.">
        <title>Complete genome sequence of Coriobacterium glomerans type strain (PW2(T)) from the midgut of Pyrrhocoris apterus L. (red soldier bug).</title>
        <authorList>
            <person name="Stackebrandt E."/>
            <person name="Zeytun A."/>
            <person name="Lapidus A."/>
            <person name="Nolan M."/>
            <person name="Lucas S."/>
            <person name="Hammon N."/>
            <person name="Deshpande S."/>
            <person name="Cheng J.F."/>
            <person name="Tapia R."/>
            <person name="Goodwin L.A."/>
            <person name="Pitluck S."/>
            <person name="Liolios K."/>
            <person name="Pagani I."/>
            <person name="Ivanova N."/>
            <person name="Mavromatis K."/>
            <person name="Mikhailova N."/>
            <person name="Huntemann M."/>
            <person name="Pati A."/>
            <person name="Chen A."/>
            <person name="Palaniappan K."/>
            <person name="Chang Y.J."/>
            <person name="Land M."/>
            <person name="Hauser L."/>
            <person name="Rohde M."/>
            <person name="Pukall R."/>
            <person name="Goker M."/>
            <person name="Detter J.C."/>
            <person name="Woyke T."/>
            <person name="Bristow J."/>
            <person name="Eisen J.A."/>
            <person name="Markowitz V."/>
            <person name="Hugenholtz P."/>
            <person name="Kyrpides N.C."/>
            <person name="Klenk H.P."/>
        </authorList>
    </citation>
    <scope>NUCLEOTIDE SEQUENCE</scope>
    <source>
        <strain evidence="2">ATCC 49209 / DSM 20642 / JCM 10262 / PW2</strain>
    </source>
</reference>
<dbReference type="KEGG" id="cgo:Corgl_1437"/>
<evidence type="ECO:0000313" key="1">
    <source>
        <dbReference type="EMBL" id="AEB07537.1"/>
    </source>
</evidence>
<dbReference type="InterPro" id="IPR003837">
    <property type="entry name" value="GatC"/>
</dbReference>